<accession>A9P1B5</accession>
<feature type="compositionally biased region" description="Basic and acidic residues" evidence="1">
    <location>
        <begin position="8"/>
        <end position="19"/>
    </location>
</feature>
<reference evidence="2" key="1">
    <citation type="journal article" date="2008" name="BMC Genomics">
        <title>A conifer genomics resource of 200,000 spruce (Picea spp.) ESTs and 6,464 high-quality, sequence-finished full-length cDNAs for Sitka spruce (Picea sitchensis).</title>
        <authorList>
            <person name="Ralph S.G."/>
            <person name="Chun H.J."/>
            <person name="Kolosova N."/>
            <person name="Cooper D."/>
            <person name="Oddy C."/>
            <person name="Ritland C.E."/>
            <person name="Kirkpatrick R."/>
            <person name="Moore R."/>
            <person name="Barber S."/>
            <person name="Holt R.A."/>
            <person name="Jones S.J."/>
            <person name="Marra M.A."/>
            <person name="Douglas C.J."/>
            <person name="Ritland K."/>
            <person name="Bohlmann J."/>
        </authorList>
    </citation>
    <scope>NUCLEOTIDE SEQUENCE</scope>
    <source>
        <tissue evidence="2">Bark</tissue>
    </source>
</reference>
<dbReference type="Pfam" id="PF05553">
    <property type="entry name" value="DUF761"/>
    <property type="match status" value="1"/>
</dbReference>
<name>A9P1B5_PICSI</name>
<evidence type="ECO:0000313" key="2">
    <source>
        <dbReference type="EMBL" id="ABK26676.1"/>
    </source>
</evidence>
<feature type="compositionally biased region" description="Polar residues" evidence="1">
    <location>
        <begin position="47"/>
        <end position="61"/>
    </location>
</feature>
<feature type="compositionally biased region" description="Basic and acidic residues" evidence="1">
    <location>
        <begin position="65"/>
        <end position="99"/>
    </location>
</feature>
<dbReference type="InterPro" id="IPR008480">
    <property type="entry name" value="DUF761_pln"/>
</dbReference>
<proteinExistence type="evidence at transcript level"/>
<evidence type="ECO:0000256" key="1">
    <source>
        <dbReference type="SAM" id="MobiDB-lite"/>
    </source>
</evidence>
<organism evidence="2">
    <name type="scientific">Picea sitchensis</name>
    <name type="common">Sitka spruce</name>
    <name type="synonym">Pinus sitchensis</name>
    <dbReference type="NCBI Taxonomy" id="3332"/>
    <lineage>
        <taxon>Eukaryota</taxon>
        <taxon>Viridiplantae</taxon>
        <taxon>Streptophyta</taxon>
        <taxon>Embryophyta</taxon>
        <taxon>Tracheophyta</taxon>
        <taxon>Spermatophyta</taxon>
        <taxon>Pinopsida</taxon>
        <taxon>Pinidae</taxon>
        <taxon>Conifers I</taxon>
        <taxon>Pinales</taxon>
        <taxon>Pinaceae</taxon>
        <taxon>Picea</taxon>
    </lineage>
</organism>
<sequence>MAFRPRVRSSEAHEQRNNPEKQQQQDSRSKALSWLFGGRKSKDGSEENNNNFPQGHTTVQPSAKGGERHAADSGEVSDEGKVSHDGKPQAADSVDKEAENFIARQRKKLEMERLISLKRVESMLNRGL</sequence>
<dbReference type="EMBL" id="EF087434">
    <property type="protein sequence ID" value="ABK26676.1"/>
    <property type="molecule type" value="mRNA"/>
</dbReference>
<protein>
    <submittedName>
        <fullName evidence="2">Uncharacterized protein</fullName>
    </submittedName>
</protein>
<feature type="region of interest" description="Disordered" evidence="1">
    <location>
        <begin position="1"/>
        <end position="99"/>
    </location>
</feature>
<dbReference type="AlphaFoldDB" id="A9P1B5"/>